<evidence type="ECO:0000313" key="5">
    <source>
        <dbReference type="Proteomes" id="UP000317638"/>
    </source>
</evidence>
<reference evidence="4 5" key="1">
    <citation type="submission" date="2019-07" db="EMBL/GenBank/DDBJ databases">
        <authorList>
            <person name="Zhou L.-Y."/>
        </authorList>
    </citation>
    <scope>NUCLEOTIDE SEQUENCE [LARGE SCALE GENOMIC DNA]</scope>
    <source>
        <strain evidence="4 5">YIM 101269</strain>
    </source>
</reference>
<comment type="caution">
    <text evidence="4">The sequence shown here is derived from an EMBL/GenBank/DDBJ whole genome shotgun (WGS) entry which is preliminary data.</text>
</comment>
<dbReference type="InterPro" id="IPR009057">
    <property type="entry name" value="Homeodomain-like_sf"/>
</dbReference>
<dbReference type="Pfam" id="PF00440">
    <property type="entry name" value="TetR_N"/>
    <property type="match status" value="1"/>
</dbReference>
<dbReference type="PANTHER" id="PTHR30055:SF226">
    <property type="entry name" value="HTH-TYPE TRANSCRIPTIONAL REGULATOR PKSA"/>
    <property type="match status" value="1"/>
</dbReference>
<dbReference type="PROSITE" id="PS50977">
    <property type="entry name" value="HTH_TETR_2"/>
    <property type="match status" value="1"/>
</dbReference>
<dbReference type="GO" id="GO:0003700">
    <property type="term" value="F:DNA-binding transcription factor activity"/>
    <property type="evidence" value="ECO:0007669"/>
    <property type="project" value="TreeGrafter"/>
</dbReference>
<dbReference type="PANTHER" id="PTHR30055">
    <property type="entry name" value="HTH-TYPE TRANSCRIPTIONAL REGULATOR RUTR"/>
    <property type="match status" value="1"/>
</dbReference>
<evidence type="ECO:0000256" key="1">
    <source>
        <dbReference type="ARBA" id="ARBA00023125"/>
    </source>
</evidence>
<accession>A0A553JZP5</accession>
<protein>
    <submittedName>
        <fullName evidence="4">TetR/AcrR family transcriptional regulator</fullName>
    </submittedName>
</protein>
<keyword evidence="1 2" id="KW-0238">DNA-binding</keyword>
<feature type="DNA-binding region" description="H-T-H motif" evidence="2">
    <location>
        <begin position="26"/>
        <end position="45"/>
    </location>
</feature>
<dbReference type="Gene3D" id="1.10.357.10">
    <property type="entry name" value="Tetracycline Repressor, domain 2"/>
    <property type="match status" value="1"/>
</dbReference>
<dbReference type="EMBL" id="VKKG01000004">
    <property type="protein sequence ID" value="TRY17925.1"/>
    <property type="molecule type" value="Genomic_DNA"/>
</dbReference>
<dbReference type="GO" id="GO:0000976">
    <property type="term" value="F:transcription cis-regulatory region binding"/>
    <property type="evidence" value="ECO:0007669"/>
    <property type="project" value="TreeGrafter"/>
</dbReference>
<feature type="domain" description="HTH tetR-type" evidence="3">
    <location>
        <begin position="4"/>
        <end position="63"/>
    </location>
</feature>
<dbReference type="InterPro" id="IPR001647">
    <property type="entry name" value="HTH_TetR"/>
</dbReference>
<evidence type="ECO:0000259" key="3">
    <source>
        <dbReference type="PROSITE" id="PS50977"/>
    </source>
</evidence>
<proteinExistence type="predicted"/>
<dbReference type="PRINTS" id="PR00455">
    <property type="entry name" value="HTHTETR"/>
</dbReference>
<evidence type="ECO:0000256" key="2">
    <source>
        <dbReference type="PROSITE-ProRule" id="PRU00335"/>
    </source>
</evidence>
<dbReference type="SUPFAM" id="SSF46689">
    <property type="entry name" value="Homeodomain-like"/>
    <property type="match status" value="1"/>
</dbReference>
<dbReference type="OrthoDB" id="3539650at2"/>
<organism evidence="4 5">
    <name type="scientific">Tessaracoccus rhinocerotis</name>
    <dbReference type="NCBI Taxonomy" id="1689449"/>
    <lineage>
        <taxon>Bacteria</taxon>
        <taxon>Bacillati</taxon>
        <taxon>Actinomycetota</taxon>
        <taxon>Actinomycetes</taxon>
        <taxon>Propionibacteriales</taxon>
        <taxon>Propionibacteriaceae</taxon>
        <taxon>Tessaracoccus</taxon>
    </lineage>
</organism>
<sequence length="188" mass="20844">MPPEERRAAIVEAALALLEDEGPELTTRMVAEAAGVAEGTIFRVFPTLQDLMAATYVEYLSADRLAEKLGAVQPGEDLEQATAAALVALADYIESVHFALHPPQRPDIKPTAHVLEAKEQFKARFRDLLDWLVQTFEPHSREMTITPQSYAHFLLTLSLGRHMGRPAGLEIPEITQFALNGARRRSTE</sequence>
<name>A0A553JZP5_9ACTN</name>
<dbReference type="Proteomes" id="UP000317638">
    <property type="component" value="Unassembled WGS sequence"/>
</dbReference>
<dbReference type="InterPro" id="IPR050109">
    <property type="entry name" value="HTH-type_TetR-like_transc_reg"/>
</dbReference>
<keyword evidence="5" id="KW-1185">Reference proteome</keyword>
<dbReference type="AlphaFoldDB" id="A0A553JZP5"/>
<gene>
    <name evidence="4" type="ORF">FOJ82_10630</name>
</gene>
<evidence type="ECO:0000313" key="4">
    <source>
        <dbReference type="EMBL" id="TRY17925.1"/>
    </source>
</evidence>